<evidence type="ECO:0000256" key="2">
    <source>
        <dbReference type="SAM" id="SignalP"/>
    </source>
</evidence>
<organism evidence="4 5">
    <name type="scientific">Perkinsus olseni</name>
    <name type="common">Perkinsus atlanticus</name>
    <dbReference type="NCBI Taxonomy" id="32597"/>
    <lineage>
        <taxon>Eukaryota</taxon>
        <taxon>Sar</taxon>
        <taxon>Alveolata</taxon>
        <taxon>Perkinsozoa</taxon>
        <taxon>Perkinsea</taxon>
        <taxon>Perkinsida</taxon>
        <taxon>Perkinsidae</taxon>
        <taxon>Perkinsus</taxon>
    </lineage>
</organism>
<sequence length="662" mass="72873">MSKSFHIALLLAIGQVESLRSSGGASLTEEDPGHPVRFTKAYKDDQGAYARIGVSWRDADPFEGPDGLSKTSARPRRAQTGYVADYFQQSGASVLGFRNDLYVDLSGISHDSKLEKNQCVHRTFACVQSLKRYLDKRFYTEGTSLCPVVVYGTKVHKQSGPMRLVTLWWNPRKSKLVPYEVSGLSTKLLARLDEERQWERLDELRNLVDEAEAVDVVGAEDADKCSLQLRVYGEAIYEKYKDEVGKKHIKWEDVTDVEDKTEAAAAMVYGLLTGWQSTPRSIRIAPAGVSAAQTSTAERPPSEVDREEHQSTDGLIKNLDTWIDIKKRVMRHQETGHHQGVENQSSSACKNNDLGDKYRPGKSNATSKNPPMEKTLDDREGVGWSTALLKTWWSSSGSLDEAQPEEDERLPSSAELKPTQNVPSPGDDGGLWGYLSSARDRMVSAARALAAPEDDAPIRPILLREFGGAVEDVVIAVHVKKCTKVPMMDLIGHADCYVTVQIDTTGIARDGDSSGPRSRTIYNESDPVFNEWVETPPLRAVELLSPNAMLRLTVLDWDIVGSDDLVGTCVYPLYETLQCSGMAPYVLSPLNGQSAYSAGEKPSVNLFVKITARATAGAVCVLFTPIAITGLTGFTYRNSTLGLEGKLVKEKRNPVELPQLVS</sequence>
<dbReference type="SUPFAM" id="SSF49562">
    <property type="entry name" value="C2 domain (Calcium/lipid-binding domain, CaLB)"/>
    <property type="match status" value="1"/>
</dbReference>
<proteinExistence type="predicted"/>
<evidence type="ECO:0000259" key="3">
    <source>
        <dbReference type="PROSITE" id="PS50004"/>
    </source>
</evidence>
<evidence type="ECO:0000313" key="4">
    <source>
        <dbReference type="EMBL" id="KAF4744458.1"/>
    </source>
</evidence>
<evidence type="ECO:0000256" key="1">
    <source>
        <dbReference type="SAM" id="MobiDB-lite"/>
    </source>
</evidence>
<evidence type="ECO:0000313" key="5">
    <source>
        <dbReference type="Proteomes" id="UP000574390"/>
    </source>
</evidence>
<feature type="region of interest" description="Disordered" evidence="1">
    <location>
        <begin position="288"/>
        <end position="315"/>
    </location>
</feature>
<dbReference type="CDD" id="cd00030">
    <property type="entry name" value="C2"/>
    <property type="match status" value="1"/>
</dbReference>
<comment type="caution">
    <text evidence="4">The sequence shown here is derived from an EMBL/GenBank/DDBJ whole genome shotgun (WGS) entry which is preliminary data.</text>
</comment>
<feature type="domain" description="C2" evidence="3">
    <location>
        <begin position="454"/>
        <end position="587"/>
    </location>
</feature>
<dbReference type="InterPro" id="IPR000008">
    <property type="entry name" value="C2_dom"/>
</dbReference>
<feature type="region of interest" description="Disordered" evidence="1">
    <location>
        <begin position="395"/>
        <end position="430"/>
    </location>
</feature>
<dbReference type="InterPro" id="IPR035892">
    <property type="entry name" value="C2_domain_sf"/>
</dbReference>
<feature type="signal peptide" evidence="2">
    <location>
        <begin position="1"/>
        <end position="18"/>
    </location>
</feature>
<dbReference type="Proteomes" id="UP000574390">
    <property type="component" value="Unassembled WGS sequence"/>
</dbReference>
<feature type="compositionally biased region" description="Basic and acidic residues" evidence="1">
    <location>
        <begin position="300"/>
        <end position="311"/>
    </location>
</feature>
<dbReference type="EMBL" id="JABANM010007320">
    <property type="protein sequence ID" value="KAF4744458.1"/>
    <property type="molecule type" value="Genomic_DNA"/>
</dbReference>
<protein>
    <recommendedName>
        <fullName evidence="3">C2 domain-containing protein</fullName>
    </recommendedName>
</protein>
<feature type="compositionally biased region" description="Polar residues" evidence="1">
    <location>
        <begin position="341"/>
        <end position="350"/>
    </location>
</feature>
<keyword evidence="2" id="KW-0732">Signal</keyword>
<dbReference type="PROSITE" id="PS50004">
    <property type="entry name" value="C2"/>
    <property type="match status" value="1"/>
</dbReference>
<feature type="chain" id="PRO_5029495738" description="C2 domain-containing protein" evidence="2">
    <location>
        <begin position="19"/>
        <end position="662"/>
    </location>
</feature>
<feature type="region of interest" description="Disordered" evidence="1">
    <location>
        <begin position="333"/>
        <end position="380"/>
    </location>
</feature>
<dbReference type="Pfam" id="PF00168">
    <property type="entry name" value="C2"/>
    <property type="match status" value="1"/>
</dbReference>
<accession>A0A7J6TGW1</accession>
<dbReference type="AlphaFoldDB" id="A0A7J6TGW1"/>
<dbReference type="Gene3D" id="2.60.40.150">
    <property type="entry name" value="C2 domain"/>
    <property type="match status" value="1"/>
</dbReference>
<reference evidence="4 5" key="1">
    <citation type="submission" date="2020-04" db="EMBL/GenBank/DDBJ databases">
        <title>Perkinsus olseni comparative genomics.</title>
        <authorList>
            <person name="Bogema D.R."/>
        </authorList>
    </citation>
    <scope>NUCLEOTIDE SEQUENCE [LARGE SCALE GENOMIC DNA]</scope>
    <source>
        <strain evidence="4">ATCC PRA-205</strain>
    </source>
</reference>
<name>A0A7J6TGW1_PEROL</name>
<gene>
    <name evidence="4" type="ORF">FOZ62_012566</name>
</gene>
<dbReference type="SMART" id="SM00239">
    <property type="entry name" value="C2"/>
    <property type="match status" value="1"/>
</dbReference>